<dbReference type="PANTHER" id="PTHR46753">
    <property type="entry name" value="FYVE AND COILED-COIL DOMAIN-CONTAINING PROTEIN 1"/>
    <property type="match status" value="1"/>
</dbReference>
<evidence type="ECO:0000256" key="1">
    <source>
        <dbReference type="ARBA" id="ARBA00004371"/>
    </source>
</evidence>
<feature type="coiled-coil region" evidence="12">
    <location>
        <begin position="468"/>
        <end position="695"/>
    </location>
</feature>
<keyword evidence="5" id="KW-0862">Zinc</keyword>
<sequence length="1123" mass="129156">MASDGEVYFQRVVKDLQSIILELQEEHREKSSPINDGSPALHRLCAKLEYLLQFDQKEKKSFFGNRRDYWDYICCCIGKKKGGNDGVHFVSSIPELKTSLGKGRAFIRCCLVQKQLAESLQLCTVDPNITSDWYYARSPLLNKELTSTIISHLYELNGINFKLALTGVDLDSAWPTFAGPLLDSITGSFPWSTSPSDACTCTLCCQFQQSITFHPGNTSQLAHLCCINFNPLLASFLCYRMTLPKLFGEQKRVTFRIQDQSDKYNQKWSSFLACAGGVIYVYNSCCYIGIESYLGLVLLVSLKEKTVFCDSSNRNCKVSLLLNCIEDQNKELINKMDSVLREMSQVRASHVSEDLNKVHELLDSLEASEKREIELQQQNVECQTQIGKQEHAHLEKMTSLEQELEKTKEAHKQQTETIMQLEESNNILNETTEELDCLISDLKEKVSGKDQENVLLISNHQEEVTALNKAHAEEVEKLKSKLSDTVDQYEKQQNNIERQLTEALELLDVKEQALGEIKGKLQSAEMSRKNLEKVQEQLKKNCSMQEESKSEVSKLKVCEKELLEQTLNSSLTLDEKEQKLRTENQTLEEQLRDAQIQNETLNQKLKKSFLQKEDLEKEKDTLSESLATLEQSLKNAKLETQKLNKQLIFQQKEISDLKNSITLEEDNLKEKQHELKLLEQKLAKTASQLEETKLQKIDLEGKLADNTAHMEELTNSRAIVETQVTEELRSKLSLCEKQLYQKELEVAKFEEEGLKLKAALQKASEEKGSKLKSVAVTLEEKAQEIAKLRNEAEELKKLNEEEIAKLKEKILATQGERDTLTQQKTELENKNFEMNKEYVQLKYQVKKLEMENSKAKEVLDKTKSESDQASIQLSCLSVEKEGLGKKLAGTEAELSQQKEKTSKAEQELQSTLDRLQQDQLSLQEVTAAMEDLKRVNQELLVRLQTTEGQLTALDTVKKQEIIKLKEEFAEEVEDHEAKIKVKKTLSIKSNVDSPSQEHTVYTEKTMVIDISFGTIRKAFKVLNEDLLKVKQENQLKEESLTDKENEMKSHMEELEKAKRDYEGLKEKLEKTQAEARDKERKYKTEIEDQKHMIRTMKDRVLELLNREKDALWQKSEQLRFEQR</sequence>
<evidence type="ECO:0000256" key="3">
    <source>
        <dbReference type="ARBA" id="ARBA00022723"/>
    </source>
</evidence>
<feature type="coiled-coil region" evidence="12">
    <location>
        <begin position="1026"/>
        <end position="1088"/>
    </location>
</feature>
<evidence type="ECO:0000256" key="9">
    <source>
        <dbReference type="ARBA" id="ARBA00023329"/>
    </source>
</evidence>
<feature type="domain" description="RUN" evidence="13">
    <location>
        <begin position="35"/>
        <end position="168"/>
    </location>
</feature>
<dbReference type="EMBL" id="AFYH01194145">
    <property type="status" value="NOT_ANNOTATED_CDS"/>
    <property type="molecule type" value="Genomic_DNA"/>
</dbReference>
<evidence type="ECO:0000256" key="10">
    <source>
        <dbReference type="ARBA" id="ARBA00059075"/>
    </source>
</evidence>
<dbReference type="InterPro" id="IPR037213">
    <property type="entry name" value="Run_dom_sf"/>
</dbReference>
<keyword evidence="6" id="KW-0072">Autophagy</keyword>
<dbReference type="GO" id="GO:0007033">
    <property type="term" value="P:vacuole organization"/>
    <property type="evidence" value="ECO:0007669"/>
    <property type="project" value="UniProtKB-ARBA"/>
</dbReference>
<dbReference type="HOGENOM" id="CLU_004445_0_0_1"/>
<dbReference type="GeneTree" id="ENSGT00940000154044"/>
<dbReference type="STRING" id="7897.ENSLACP00000003592"/>
<dbReference type="Ensembl" id="ENSLACT00000003624.1">
    <property type="protein sequence ID" value="ENSLACP00000003592.1"/>
    <property type="gene ID" value="ENSLACG00000003199.1"/>
</dbReference>
<feature type="coiled-coil region" evidence="12">
    <location>
        <begin position="746"/>
        <end position="985"/>
    </location>
</feature>
<keyword evidence="9" id="KW-0968">Cytoplasmic vesicle</keyword>
<dbReference type="CDD" id="cd17697">
    <property type="entry name" value="RUN_RUFY4"/>
    <property type="match status" value="1"/>
</dbReference>
<keyword evidence="15" id="KW-1185">Reference proteome</keyword>
<reference evidence="14" key="3">
    <citation type="submission" date="2025-09" db="UniProtKB">
        <authorList>
            <consortium name="Ensembl"/>
        </authorList>
    </citation>
    <scope>IDENTIFICATION</scope>
</reference>
<evidence type="ECO:0000256" key="12">
    <source>
        <dbReference type="SAM" id="Coils"/>
    </source>
</evidence>
<evidence type="ECO:0000313" key="14">
    <source>
        <dbReference type="Ensembl" id="ENSLACP00000003592.1"/>
    </source>
</evidence>
<reference evidence="14" key="2">
    <citation type="submission" date="2025-08" db="UniProtKB">
        <authorList>
            <consortium name="Ensembl"/>
        </authorList>
    </citation>
    <scope>IDENTIFICATION</scope>
</reference>
<evidence type="ECO:0000256" key="5">
    <source>
        <dbReference type="ARBA" id="ARBA00022833"/>
    </source>
</evidence>
<dbReference type="PANTHER" id="PTHR46753:SF5">
    <property type="entry name" value="RUN AND FYVE DOMAIN CONTAINING 4"/>
    <property type="match status" value="1"/>
</dbReference>
<dbReference type="GO" id="GO:0008270">
    <property type="term" value="F:zinc ion binding"/>
    <property type="evidence" value="ECO:0007669"/>
    <property type="project" value="UniProtKB-KW"/>
</dbReference>
<name>H3A1S1_LATCH</name>
<dbReference type="EMBL" id="AFYH01194144">
    <property type="status" value="NOT_ANNOTATED_CDS"/>
    <property type="molecule type" value="Genomic_DNA"/>
</dbReference>
<evidence type="ECO:0000259" key="13">
    <source>
        <dbReference type="PROSITE" id="PS50826"/>
    </source>
</evidence>
<dbReference type="Proteomes" id="UP000008672">
    <property type="component" value="Unassembled WGS sequence"/>
</dbReference>
<dbReference type="GO" id="GO:0006914">
    <property type="term" value="P:autophagy"/>
    <property type="evidence" value="ECO:0007669"/>
    <property type="project" value="UniProtKB-KW"/>
</dbReference>
<dbReference type="GO" id="GO:0005770">
    <property type="term" value="C:late endosome"/>
    <property type="evidence" value="ECO:0007669"/>
    <property type="project" value="TreeGrafter"/>
</dbReference>
<accession>H3A1S1</accession>
<dbReference type="FunFam" id="1.20.58.900:FF:000015">
    <property type="entry name" value="RUN and FYVE domain containing 4"/>
    <property type="match status" value="1"/>
</dbReference>
<evidence type="ECO:0000256" key="2">
    <source>
        <dbReference type="ARBA" id="ARBA00004419"/>
    </source>
</evidence>
<dbReference type="PROSITE" id="PS50826">
    <property type="entry name" value="RUN"/>
    <property type="match status" value="1"/>
</dbReference>
<dbReference type="InParanoid" id="H3A1S1"/>
<keyword evidence="4" id="KW-0863">Zinc-finger</keyword>
<dbReference type="Pfam" id="PF02759">
    <property type="entry name" value="RUN"/>
    <property type="match status" value="1"/>
</dbReference>
<dbReference type="Gene3D" id="1.20.58.900">
    <property type="match status" value="1"/>
</dbReference>
<evidence type="ECO:0000313" key="15">
    <source>
        <dbReference type="Proteomes" id="UP000008672"/>
    </source>
</evidence>
<evidence type="ECO:0000256" key="4">
    <source>
        <dbReference type="ARBA" id="ARBA00022771"/>
    </source>
</evidence>
<dbReference type="eggNOG" id="KOG1729">
    <property type="taxonomic scope" value="Eukaryota"/>
</dbReference>
<reference evidence="15" key="1">
    <citation type="submission" date="2011-08" db="EMBL/GenBank/DDBJ databases">
        <title>The draft genome of Latimeria chalumnae.</title>
        <authorList>
            <person name="Di Palma F."/>
            <person name="Alfoldi J."/>
            <person name="Johnson J."/>
            <person name="Berlin A."/>
            <person name="Gnerre S."/>
            <person name="Jaffe D."/>
            <person name="MacCallum I."/>
            <person name="Young S."/>
            <person name="Walker B.J."/>
            <person name="Lander E."/>
            <person name="Lindblad-Toh K."/>
        </authorList>
    </citation>
    <scope>NUCLEOTIDE SEQUENCE [LARGE SCALE GENOMIC DNA]</scope>
    <source>
        <strain evidence="15">Wild caught</strain>
    </source>
</reference>
<keyword evidence="3" id="KW-0479">Metal-binding</keyword>
<evidence type="ECO:0000256" key="8">
    <source>
        <dbReference type="ARBA" id="ARBA00023228"/>
    </source>
</evidence>
<dbReference type="InterPro" id="IPR004012">
    <property type="entry name" value="Run_dom"/>
</dbReference>
<feature type="coiled-coil region" evidence="12">
    <location>
        <begin position="322"/>
        <end position="441"/>
    </location>
</feature>
<evidence type="ECO:0000256" key="7">
    <source>
        <dbReference type="ARBA" id="ARBA00023054"/>
    </source>
</evidence>
<dbReference type="GO" id="GO:0051050">
    <property type="term" value="P:positive regulation of transport"/>
    <property type="evidence" value="ECO:0007669"/>
    <property type="project" value="UniProtKB-ARBA"/>
</dbReference>
<protein>
    <recommendedName>
        <fullName evidence="11">RUN and FYVE domain-containing protein 4</fullName>
    </recommendedName>
</protein>
<dbReference type="SUPFAM" id="SSF140741">
    <property type="entry name" value="RUN domain-like"/>
    <property type="match status" value="1"/>
</dbReference>
<keyword evidence="7 12" id="KW-0175">Coiled coil</keyword>
<dbReference type="Pfam" id="PF25366">
    <property type="entry name" value="RUFY4"/>
    <property type="match status" value="1"/>
</dbReference>
<evidence type="ECO:0000256" key="6">
    <source>
        <dbReference type="ARBA" id="ARBA00023006"/>
    </source>
</evidence>
<dbReference type="GO" id="GO:0072383">
    <property type="term" value="P:plus-end-directed vesicle transport along microtubule"/>
    <property type="evidence" value="ECO:0007669"/>
    <property type="project" value="TreeGrafter"/>
</dbReference>
<organism evidence="14 15">
    <name type="scientific">Latimeria chalumnae</name>
    <name type="common">Coelacanth</name>
    <dbReference type="NCBI Taxonomy" id="7897"/>
    <lineage>
        <taxon>Eukaryota</taxon>
        <taxon>Metazoa</taxon>
        <taxon>Chordata</taxon>
        <taxon>Craniata</taxon>
        <taxon>Vertebrata</taxon>
        <taxon>Euteleostomi</taxon>
        <taxon>Coelacanthiformes</taxon>
        <taxon>Coelacanthidae</taxon>
        <taxon>Latimeria</taxon>
    </lineage>
</organism>
<proteinExistence type="predicted"/>
<dbReference type="GO" id="GO:0005764">
    <property type="term" value="C:lysosome"/>
    <property type="evidence" value="ECO:0007669"/>
    <property type="project" value="UniProtKB-SubCell"/>
</dbReference>
<dbReference type="GO" id="GO:0005776">
    <property type="term" value="C:autophagosome"/>
    <property type="evidence" value="ECO:0007669"/>
    <property type="project" value="UniProtKB-SubCell"/>
</dbReference>
<comment type="subcellular location">
    <subcellularLocation>
        <location evidence="2">Cytoplasmic vesicle</location>
        <location evidence="2">Autophagosome</location>
    </subcellularLocation>
    <subcellularLocation>
        <location evidence="1">Lysosome</location>
    </subcellularLocation>
</comment>
<dbReference type="InterPro" id="IPR059036">
    <property type="entry name" value="RUFY4_dom"/>
</dbReference>
<comment type="function">
    <text evidence="10">ARL8 effector that promotes the coupling of endolysosomes to dynein-dynactin for retrograde transport along microtubules. Acts by binding both GTP-bound ARL8 and dynein-dynactin. In nonneuronal cells, promotes concentration of endolysosomes in the juxtanuclear area. In hippocampal neurons, drives retrograde transport of endolysosomes from the axon to the soma. Positive regulator of macroautophagy in dendritic cells. Increases autophagic flux, probably by stimulating both autophagosome formation and facilitating tethering with lysosomes. Binds to phosphatidylinositol 3-phosphate (PtdIns3P) through its FYVE-type zinc finger. Positive regulator of osteosclast bone-resorbing activity, possibly by promoting late endosome-lysosome fusion by acting as an adapter protein between RAB7A on late endosomes and LAMP2 on primary lysosomes.</text>
</comment>
<dbReference type="GO" id="GO:1901098">
    <property type="term" value="P:positive regulation of autophagosome maturation"/>
    <property type="evidence" value="ECO:0007669"/>
    <property type="project" value="TreeGrafter"/>
</dbReference>
<evidence type="ECO:0000256" key="11">
    <source>
        <dbReference type="ARBA" id="ARBA00069100"/>
    </source>
</evidence>
<keyword evidence="8" id="KW-0458">Lysosome</keyword>
<dbReference type="GO" id="GO:0071353">
    <property type="term" value="P:cellular response to interleukin-4"/>
    <property type="evidence" value="ECO:0007669"/>
    <property type="project" value="UniProtKB-ARBA"/>
</dbReference>
<dbReference type="Bgee" id="ENSLACG00000003199">
    <property type="expression patterns" value="Expressed in pelvic fin"/>
</dbReference>
<dbReference type="AlphaFoldDB" id="H3A1S1"/>